<evidence type="ECO:0000259" key="6">
    <source>
        <dbReference type="Pfam" id="PF02885"/>
    </source>
</evidence>
<gene>
    <name evidence="7" type="ORF">PGLA1383_LOCUS3466</name>
</gene>
<feature type="domain" description="Glycosyl transferase family 3 N-terminal" evidence="6">
    <location>
        <begin position="1816"/>
        <end position="1870"/>
    </location>
</feature>
<evidence type="ECO:0000259" key="5">
    <source>
        <dbReference type="Pfam" id="PF00591"/>
    </source>
</evidence>
<dbReference type="GO" id="GO:0008236">
    <property type="term" value="F:serine-type peptidase activity"/>
    <property type="evidence" value="ECO:0007669"/>
    <property type="project" value="InterPro"/>
</dbReference>
<feature type="region of interest" description="Disordered" evidence="3">
    <location>
        <begin position="163"/>
        <end position="185"/>
    </location>
</feature>
<dbReference type="InterPro" id="IPR001375">
    <property type="entry name" value="Peptidase_S9_cat"/>
</dbReference>
<reference evidence="7" key="1">
    <citation type="submission" date="2021-02" db="EMBL/GenBank/DDBJ databases">
        <authorList>
            <person name="Dougan E. K."/>
            <person name="Rhodes N."/>
            <person name="Thang M."/>
            <person name="Chan C."/>
        </authorList>
    </citation>
    <scope>NUCLEOTIDE SEQUENCE</scope>
</reference>
<dbReference type="InterPro" id="IPR017459">
    <property type="entry name" value="Glycosyl_Trfase_fam3_N_dom"/>
</dbReference>
<dbReference type="GO" id="GO:0005829">
    <property type="term" value="C:cytosol"/>
    <property type="evidence" value="ECO:0007669"/>
    <property type="project" value="TreeGrafter"/>
</dbReference>
<protein>
    <recommendedName>
        <fullName evidence="9">Anthranilate phosphoribosyltransferase</fullName>
    </recommendedName>
</protein>
<dbReference type="InterPro" id="IPR005940">
    <property type="entry name" value="Anthranilate_Pribosyl_Tfrase"/>
</dbReference>
<dbReference type="InterPro" id="IPR000312">
    <property type="entry name" value="Glycosyl_Trfase_fam3"/>
</dbReference>
<dbReference type="GO" id="GO:0004048">
    <property type="term" value="F:anthranilate phosphoribosyltransferase activity"/>
    <property type="evidence" value="ECO:0007669"/>
    <property type="project" value="InterPro"/>
</dbReference>
<name>A0A813D7L0_POLGL</name>
<feature type="region of interest" description="Disordered" evidence="3">
    <location>
        <begin position="277"/>
        <end position="312"/>
    </location>
</feature>
<proteinExistence type="predicted"/>
<dbReference type="GO" id="GO:0000162">
    <property type="term" value="P:L-tryptophan biosynthetic process"/>
    <property type="evidence" value="ECO:0007669"/>
    <property type="project" value="InterPro"/>
</dbReference>
<dbReference type="Pfam" id="PF00591">
    <property type="entry name" value="Glycos_transf_3"/>
    <property type="match status" value="1"/>
</dbReference>
<dbReference type="PANTHER" id="PTHR43285">
    <property type="entry name" value="ANTHRANILATE PHOSPHORIBOSYLTRANSFERASE"/>
    <property type="match status" value="1"/>
</dbReference>
<dbReference type="OrthoDB" id="427800at2759"/>
<dbReference type="InterPro" id="IPR035902">
    <property type="entry name" value="Nuc_phospho_transferase"/>
</dbReference>
<comment type="caution">
    <text evidence="7">The sequence shown here is derived from an EMBL/GenBank/DDBJ whole genome shotgun (WGS) entry which is preliminary data.</text>
</comment>
<sequence length="1961" mass="211078">MEKADSRVGKYAGGALITHATGRKGEENVEMMCEQHILRKELGESHIDRPIPAILEGIRAAEIQEEKLNPPVQLFATSTGQNVLVRGAASQWCPAGTWAIAQDETSGAYYIANGTDSSIWADDILGPRPPQIVEDVAAEFQDAEQHLIFCLFWQAPTSPAESCASRVSEESQAAFPAAEPPEPDEHEVRAAQTASGRWFAYHEGIKESRWLPQDAEGWRVCFSKDGEEYLVPTSRAGASGSQASVLFTPAEPPPPPEPEGCFTPVELLWKQDAEVERPHAVTSMDAAAKASGSSAPPPSPVPPAVGSEELRGSSQEAQALFVARGATFVLRRFSQEVASPPPELSAAELEEAIAAELFQPAAGAPVPPTDAPQDTDGAPVPPKGRPTTKAACQEPAAASAAVPAGGSAEPPQTLTPAVAKIAFPKPPTKNPKVYPPKTIVEVLPLTLTSSRELKDDEEEDIRERVALVRAQFDAKYTTEIKRFRARVKAKAKKPIETLIMLESALGNHGLSLDHFLAQDTSDPLERTAEAVLSSDIMSLRVFLGLADREGSQTSSELTKNVNCLLYFADLIGALRGDGYHMDWNVCMKAIKHSGLWRGDLSAFEHRCLASFDFGAEHKCIRESGADIFGVGRNFGLGFVMTTAFVASDCFSGSSSLSDESPPAHKKAKVGIPKAAAKGKPTATLRPAVASLAHSFAKLQTYHHSLFAALKDRIPKVADSLGSAEVASSLYAFARSLPPKADPGEAAFEDGERGFGRLFRALLPRLGSLLHANSVSEDSAILALQVIGLRLSTCSSYATNIDRNSSTLRGCAAMVILQLIAVLALAALGSLAAEGAEIDRLSRLRGTQRAEPVLQTQVLGPLRWDVIGPFPSSSREQGADVLEAFGGILRIPRGGAQTYPSELVPQWSGHEAGRARWMQVSGQEAGGTVEIDYGDLRWDFLEEALGPTVLRSHGWAVGDLSVPVDGAFAATCSGISWFLLDGDRLQGDPYRTSWRGSQPVHLKAGNHTLHVPFAAWGSHASFRCQLAPYADDPEDFPLHVISRPGMGGRPFLFPDVVEGQLASELASVVLENRGQAALWVFRAEVEENVFGIQTEIQPVRLAPGQQLPVRLRLWLLQNRSQQQLECGRQEWGLWLQSLTFLFRARVVKQVNSSSKQISTHIQLDMNCKNFSDPYAFTFLDADDSVQYAAVRSPAGPCPEQGCPVLFATHGASVESHPIRNGAWANSYQRQQGAWVLMPTNRDKYGYDWQGPGFQNGFMALRHLSDRLPGVPPALQHERGVDAQRLVLSGHSMGGHGCLEYLTHHGDTVLAAAAAAGWISFGLYAFDRFRTGDGLVDPMLRGIMYSAMAEWDTDLLVGNAVGIPTVVRVGGNDTSVPPWQLRRFARLLEQETGDPEAVVISEVPGEGHWWGKVVDDSELQEFYDRAVAGPLPALPQRFTAVTLNPATSSGRGGIRMDQLRVPYRLARVFVDRGEQNCNVSSCPPWELRTENVRRLSFYELPGRPLPAAGMIVDGVRFPGESLPSWPGHLCAAADTFPPEWRACADDAWRVSERSAANYGPMRQVFESKLVIVYGTQATDASYNRLLRERALFIANAAYYRGRFAIELLADIDLEAGELLSAGDSHNAILLGGPEVNCFAAAAAATGGRQKWPIWWESAAGNNNNNSNNNNNNDNNNNYTYRVGPHRYTASGLGYLFLAPLRALTEAQAPSSLPRLALIIAGGSERGFELASSLLPLSSGLTLPDYMVVEQSFRWKGAGGVASLYSKWLPAPIPPAPLIGDAPRSAALEAHKYASKAAYLMHRKFAALGFADFGNVLESGKDLEPAAASAAMKELMAGEATAAQTGAFLALLTLDRCKPGIIHALAHVMRESANPVEIQRSSGPIVDIVGTGGDGQDTFNISTAAGLLAAGAGARIVKHGNRAATSKSGAADIIEALGAKLEIMPSDVSAVLDAGSFVFLFARS</sequence>
<feature type="compositionally biased region" description="Low complexity" evidence="3">
    <location>
        <begin position="390"/>
        <end position="411"/>
    </location>
</feature>
<evidence type="ECO:0000313" key="7">
    <source>
        <dbReference type="EMBL" id="CAE8584535.1"/>
    </source>
</evidence>
<dbReference type="Pfam" id="PF00326">
    <property type="entry name" value="Peptidase_S9"/>
    <property type="match status" value="1"/>
</dbReference>
<evidence type="ECO:0000256" key="3">
    <source>
        <dbReference type="SAM" id="MobiDB-lite"/>
    </source>
</evidence>
<dbReference type="SUPFAM" id="SSF52418">
    <property type="entry name" value="Nucleoside phosphorylase/phosphoribosyltransferase catalytic domain"/>
    <property type="match status" value="1"/>
</dbReference>
<keyword evidence="8" id="KW-1185">Reference proteome</keyword>
<feature type="region of interest" description="Disordered" evidence="3">
    <location>
        <begin position="362"/>
        <end position="411"/>
    </location>
</feature>
<feature type="domain" description="Peptidase S9 prolyl oligopeptidase catalytic" evidence="4">
    <location>
        <begin position="1231"/>
        <end position="1412"/>
    </location>
</feature>
<dbReference type="GO" id="GO:0006508">
    <property type="term" value="P:proteolysis"/>
    <property type="evidence" value="ECO:0007669"/>
    <property type="project" value="InterPro"/>
</dbReference>
<feature type="non-terminal residue" evidence="7">
    <location>
        <position position="1"/>
    </location>
</feature>
<dbReference type="EMBL" id="CAJNNV010001219">
    <property type="protein sequence ID" value="CAE8584535.1"/>
    <property type="molecule type" value="Genomic_DNA"/>
</dbReference>
<feature type="domain" description="Glycosyl transferase family 3" evidence="5">
    <location>
        <begin position="1880"/>
        <end position="1960"/>
    </location>
</feature>
<evidence type="ECO:0000256" key="2">
    <source>
        <dbReference type="ARBA" id="ARBA00022679"/>
    </source>
</evidence>
<accession>A0A813D7L0</accession>
<evidence type="ECO:0000256" key="1">
    <source>
        <dbReference type="ARBA" id="ARBA00022676"/>
    </source>
</evidence>
<keyword evidence="1" id="KW-0328">Glycosyltransferase</keyword>
<dbReference type="Gene3D" id="3.40.50.1820">
    <property type="entry name" value="alpha/beta hydrolase"/>
    <property type="match status" value="1"/>
</dbReference>
<dbReference type="Pfam" id="PF02885">
    <property type="entry name" value="Glycos_trans_3N"/>
    <property type="match status" value="1"/>
</dbReference>
<evidence type="ECO:0008006" key="9">
    <source>
        <dbReference type="Google" id="ProtNLM"/>
    </source>
</evidence>
<keyword evidence="2" id="KW-0808">Transferase</keyword>
<evidence type="ECO:0000313" key="8">
    <source>
        <dbReference type="Proteomes" id="UP000654075"/>
    </source>
</evidence>
<dbReference type="PANTHER" id="PTHR43285:SF2">
    <property type="entry name" value="ANTHRANILATE PHOSPHORIBOSYLTRANSFERASE"/>
    <property type="match status" value="1"/>
</dbReference>
<dbReference type="SUPFAM" id="SSF47648">
    <property type="entry name" value="Nucleoside phosphorylase/phosphoribosyltransferase N-terminal domain"/>
    <property type="match status" value="1"/>
</dbReference>
<evidence type="ECO:0000259" key="4">
    <source>
        <dbReference type="Pfam" id="PF00326"/>
    </source>
</evidence>
<organism evidence="7 8">
    <name type="scientific">Polarella glacialis</name>
    <name type="common">Dinoflagellate</name>
    <dbReference type="NCBI Taxonomy" id="89957"/>
    <lineage>
        <taxon>Eukaryota</taxon>
        <taxon>Sar</taxon>
        <taxon>Alveolata</taxon>
        <taxon>Dinophyceae</taxon>
        <taxon>Suessiales</taxon>
        <taxon>Suessiaceae</taxon>
        <taxon>Polarella</taxon>
    </lineage>
</organism>
<dbReference type="InterPro" id="IPR036320">
    <property type="entry name" value="Glycosyl_Trfase_fam3_N_dom_sf"/>
</dbReference>
<dbReference type="Proteomes" id="UP000654075">
    <property type="component" value="Unassembled WGS sequence"/>
</dbReference>
<dbReference type="Gene3D" id="3.40.1030.10">
    <property type="entry name" value="Nucleoside phosphorylase/phosphoribosyltransferase catalytic domain"/>
    <property type="match status" value="1"/>
</dbReference>
<dbReference type="Gene3D" id="1.20.970.10">
    <property type="entry name" value="Transferase, Pyrimidine Nucleoside Phosphorylase, Chain C"/>
    <property type="match status" value="1"/>
</dbReference>
<dbReference type="SUPFAM" id="SSF53474">
    <property type="entry name" value="alpha/beta-Hydrolases"/>
    <property type="match status" value="1"/>
</dbReference>
<dbReference type="InterPro" id="IPR029058">
    <property type="entry name" value="AB_hydrolase_fold"/>
</dbReference>